<feature type="domain" description="Glycosyltransferase subfamily 4-like N-terminal" evidence="4">
    <location>
        <begin position="121"/>
        <end position="254"/>
    </location>
</feature>
<evidence type="ECO:0000259" key="4">
    <source>
        <dbReference type="Pfam" id="PF13439"/>
    </source>
</evidence>
<evidence type="ECO:0000256" key="3">
    <source>
        <dbReference type="SAM" id="MobiDB-lite"/>
    </source>
</evidence>
<sequence>MEKPHHSIGRRWARVTGPRRRPDHRRPHAYYLAIGFPPAAKSSAYRMRETANQLYAHGWDVTVLTICQEAWEREFGLDHSLSADVHPAIRVVELPLWRDELDTEIRNFSRARSLDPAGWAAQARHDRLATFPEPSFGGWAPALTEAILRLHRRDPADLLVTTCAPYVTLAATWALWERHRVPYVVDFRDGWSIDVIGGGVAFPPGSIAGRWESRVLGSALEVWTVNDPIAEHYRQRYPAIAGRVHVVRNGYDQDSVPRAFRAPDPERGLRFGYLGTITFPVPLLAAVLDGWRIARVEDPLIANATFELRGHIGAGAAREDNAYAEMLRAAAPDGVRFAGPVPKAEVAAVYGGWDALVFIVTGGRYMTSGKVYEAYASGLPVVSAHEPDHDASFVLDGNPLWTGAAGTDADRLAESFKTAAKLAVTATPEQRAATRAAAARFARAAQLAPAVRRVTEAVR</sequence>
<gene>
    <name evidence="5" type="ORF">BJY16_000936</name>
</gene>
<evidence type="ECO:0000256" key="1">
    <source>
        <dbReference type="ARBA" id="ARBA00022676"/>
    </source>
</evidence>
<dbReference type="Pfam" id="PF13439">
    <property type="entry name" value="Glyco_transf_4"/>
    <property type="match status" value="1"/>
</dbReference>
<dbReference type="Proteomes" id="UP000546162">
    <property type="component" value="Unassembled WGS sequence"/>
</dbReference>
<dbReference type="RefSeq" id="WP_203758983.1">
    <property type="nucleotide sequence ID" value="NZ_BAABFG010000005.1"/>
</dbReference>
<dbReference type="AlphaFoldDB" id="A0A7W7M571"/>
<reference evidence="5 6" key="1">
    <citation type="submission" date="2020-08" db="EMBL/GenBank/DDBJ databases">
        <title>Sequencing the genomes of 1000 actinobacteria strains.</title>
        <authorList>
            <person name="Klenk H.-P."/>
        </authorList>
    </citation>
    <scope>NUCLEOTIDE SEQUENCE [LARGE SCALE GENOMIC DNA]</scope>
    <source>
        <strain evidence="5 6">DSM 45809</strain>
    </source>
</reference>
<organism evidence="5 6">
    <name type="scientific">Actinoplanes octamycinicus</name>
    <dbReference type="NCBI Taxonomy" id="135948"/>
    <lineage>
        <taxon>Bacteria</taxon>
        <taxon>Bacillati</taxon>
        <taxon>Actinomycetota</taxon>
        <taxon>Actinomycetes</taxon>
        <taxon>Micromonosporales</taxon>
        <taxon>Micromonosporaceae</taxon>
        <taxon>Actinoplanes</taxon>
    </lineage>
</organism>
<dbReference type="GO" id="GO:0016757">
    <property type="term" value="F:glycosyltransferase activity"/>
    <property type="evidence" value="ECO:0007669"/>
    <property type="project" value="UniProtKB-KW"/>
</dbReference>
<dbReference type="InterPro" id="IPR028098">
    <property type="entry name" value="Glyco_trans_4-like_N"/>
</dbReference>
<name>A0A7W7M571_9ACTN</name>
<keyword evidence="2 5" id="KW-0808">Transferase</keyword>
<keyword evidence="6" id="KW-1185">Reference proteome</keyword>
<dbReference type="EMBL" id="JACHNB010000001">
    <property type="protein sequence ID" value="MBB4737477.1"/>
    <property type="molecule type" value="Genomic_DNA"/>
</dbReference>
<comment type="caution">
    <text evidence="5">The sequence shown here is derived from an EMBL/GenBank/DDBJ whole genome shotgun (WGS) entry which is preliminary data.</text>
</comment>
<accession>A0A7W7M571</accession>
<feature type="region of interest" description="Disordered" evidence="3">
    <location>
        <begin position="1"/>
        <end position="24"/>
    </location>
</feature>
<protein>
    <submittedName>
        <fullName evidence="5">Glycosyltransferase involved in cell wall biosynthesis</fullName>
    </submittedName>
</protein>
<evidence type="ECO:0000256" key="2">
    <source>
        <dbReference type="ARBA" id="ARBA00022679"/>
    </source>
</evidence>
<dbReference type="Pfam" id="PF13692">
    <property type="entry name" value="Glyco_trans_1_4"/>
    <property type="match status" value="1"/>
</dbReference>
<dbReference type="Gene3D" id="3.40.50.2000">
    <property type="entry name" value="Glycogen Phosphorylase B"/>
    <property type="match status" value="2"/>
</dbReference>
<dbReference type="SUPFAM" id="SSF53756">
    <property type="entry name" value="UDP-Glycosyltransferase/glycogen phosphorylase"/>
    <property type="match status" value="1"/>
</dbReference>
<keyword evidence="1" id="KW-0328">Glycosyltransferase</keyword>
<evidence type="ECO:0000313" key="6">
    <source>
        <dbReference type="Proteomes" id="UP000546162"/>
    </source>
</evidence>
<evidence type="ECO:0000313" key="5">
    <source>
        <dbReference type="EMBL" id="MBB4737477.1"/>
    </source>
</evidence>
<proteinExistence type="predicted"/>